<dbReference type="AlphaFoldDB" id="A0A3A4AFN6"/>
<evidence type="ECO:0000313" key="1">
    <source>
        <dbReference type="EMBL" id="RJL24820.1"/>
    </source>
</evidence>
<comment type="caution">
    <text evidence="1">The sequence shown here is derived from an EMBL/GenBank/DDBJ whole genome shotgun (WGS) entry which is preliminary data.</text>
</comment>
<keyword evidence="2" id="KW-1185">Reference proteome</keyword>
<accession>A0A3A4AFN6</accession>
<reference evidence="1 2" key="1">
    <citation type="submission" date="2018-09" db="EMBL/GenBank/DDBJ databases">
        <title>YIM 75507 draft genome.</title>
        <authorList>
            <person name="Tang S."/>
            <person name="Feng Y."/>
        </authorList>
    </citation>
    <scope>NUCLEOTIDE SEQUENCE [LARGE SCALE GENOMIC DNA]</scope>
    <source>
        <strain evidence="1 2">YIM 75507</strain>
    </source>
</reference>
<dbReference type="RefSeq" id="WP_119929736.1">
    <property type="nucleotide sequence ID" value="NZ_QZEY01000014.1"/>
</dbReference>
<organism evidence="1 2">
    <name type="scientific">Bailinhaonella thermotolerans</name>
    <dbReference type="NCBI Taxonomy" id="1070861"/>
    <lineage>
        <taxon>Bacteria</taxon>
        <taxon>Bacillati</taxon>
        <taxon>Actinomycetota</taxon>
        <taxon>Actinomycetes</taxon>
        <taxon>Streptosporangiales</taxon>
        <taxon>Streptosporangiaceae</taxon>
        <taxon>Bailinhaonella</taxon>
    </lineage>
</organism>
<gene>
    <name evidence="1" type="ORF">D5H75_29005</name>
</gene>
<proteinExistence type="predicted"/>
<sequence>MTPRSALGLAGGAAAWALRFYARHPWLVAGLSLVPAAQRLASLRWGILGGVPGELIAMAARVALVYLVVRLAFARDPELGSLDRAALLRRLGAGVDRRKGDLYAQVPVLAAAFAVGHLPDLAAATLVPPGSRALAEALVVALKNPTVIALTLLWMVGVARLLALSAPSPAPHPRKTVP</sequence>
<protein>
    <submittedName>
        <fullName evidence="1">Uncharacterized protein</fullName>
    </submittedName>
</protein>
<dbReference type="EMBL" id="QZEY01000014">
    <property type="protein sequence ID" value="RJL24820.1"/>
    <property type="molecule type" value="Genomic_DNA"/>
</dbReference>
<dbReference type="Proteomes" id="UP000265768">
    <property type="component" value="Unassembled WGS sequence"/>
</dbReference>
<dbReference type="OrthoDB" id="3385690at2"/>
<name>A0A3A4AFN6_9ACTN</name>
<evidence type="ECO:0000313" key="2">
    <source>
        <dbReference type="Proteomes" id="UP000265768"/>
    </source>
</evidence>